<feature type="compositionally biased region" description="Basic and acidic residues" evidence="1">
    <location>
        <begin position="8"/>
        <end position="23"/>
    </location>
</feature>
<feature type="region of interest" description="Disordered" evidence="1">
    <location>
        <begin position="1"/>
        <end position="30"/>
    </location>
</feature>
<gene>
    <name evidence="2" type="primary">motB_3</name>
    <name evidence="2" type="ORF">NCTC12126_03034</name>
</gene>
<sequence length="55" mass="6170">MITPQQKGEVKKRAEHRRAEKTDGAGAALKKVRGDLDQLIEADPKLRALRPHPED</sequence>
<dbReference type="Proteomes" id="UP000351155">
    <property type="component" value="Unassembled WGS sequence"/>
</dbReference>
<accession>A0A484Y780</accession>
<keyword evidence="2" id="KW-0969">Cilium</keyword>
<dbReference type="AlphaFoldDB" id="A0A484Y780"/>
<evidence type="ECO:0000313" key="2">
    <source>
        <dbReference type="EMBL" id="VFS30943.1"/>
    </source>
</evidence>
<dbReference type="EMBL" id="CAADIW010000024">
    <property type="protein sequence ID" value="VFS30943.1"/>
    <property type="molecule type" value="Genomic_DNA"/>
</dbReference>
<keyword evidence="2" id="KW-0282">Flagellum</keyword>
<protein>
    <submittedName>
        <fullName evidence="2">Flagellar motor protein MotB</fullName>
    </submittedName>
</protein>
<keyword evidence="2" id="KW-0966">Cell projection</keyword>
<evidence type="ECO:0000256" key="1">
    <source>
        <dbReference type="SAM" id="MobiDB-lite"/>
    </source>
</evidence>
<name>A0A484Y780_9ENTR</name>
<proteinExistence type="predicted"/>
<evidence type="ECO:0000313" key="3">
    <source>
        <dbReference type="Proteomes" id="UP000351155"/>
    </source>
</evidence>
<reference evidence="2 3" key="1">
    <citation type="submission" date="2019-03" db="EMBL/GenBank/DDBJ databases">
        <authorList>
            <consortium name="Pathogen Informatics"/>
        </authorList>
    </citation>
    <scope>NUCLEOTIDE SEQUENCE [LARGE SCALE GENOMIC DNA]</scope>
    <source>
        <strain evidence="2 3">NCTC12126</strain>
    </source>
</reference>
<organism evidence="2 3">
    <name type="scientific">Enterobacter cancerogenus</name>
    <dbReference type="NCBI Taxonomy" id="69218"/>
    <lineage>
        <taxon>Bacteria</taxon>
        <taxon>Pseudomonadati</taxon>
        <taxon>Pseudomonadota</taxon>
        <taxon>Gammaproteobacteria</taxon>
        <taxon>Enterobacterales</taxon>
        <taxon>Enterobacteriaceae</taxon>
        <taxon>Enterobacter</taxon>
        <taxon>Enterobacter cloacae complex</taxon>
    </lineage>
</organism>